<accession>A0A3A8PPE3</accession>
<feature type="compositionally biased region" description="Basic and acidic residues" evidence="1">
    <location>
        <begin position="49"/>
        <end position="59"/>
    </location>
</feature>
<sequence>MAYYFNVVALCVGAALCFVLGRALFEELEPAPAPSRVTAQGDSSPPRLVRVDAGHHPRK</sequence>
<comment type="caution">
    <text evidence="2">The sequence shown here is derived from an EMBL/GenBank/DDBJ whole genome shotgun (WGS) entry which is preliminary data.</text>
</comment>
<organism evidence="2 3">
    <name type="scientific">Corallococcus aberystwythensis</name>
    <dbReference type="NCBI Taxonomy" id="2316722"/>
    <lineage>
        <taxon>Bacteria</taxon>
        <taxon>Pseudomonadati</taxon>
        <taxon>Myxococcota</taxon>
        <taxon>Myxococcia</taxon>
        <taxon>Myxococcales</taxon>
        <taxon>Cystobacterineae</taxon>
        <taxon>Myxococcaceae</taxon>
        <taxon>Corallococcus</taxon>
    </lineage>
</organism>
<evidence type="ECO:0000256" key="1">
    <source>
        <dbReference type="SAM" id="MobiDB-lite"/>
    </source>
</evidence>
<gene>
    <name evidence="2" type="ORF">D7W81_29420</name>
</gene>
<reference evidence="3" key="1">
    <citation type="submission" date="2018-09" db="EMBL/GenBank/DDBJ databases">
        <authorList>
            <person name="Livingstone P.G."/>
            <person name="Whitworth D.E."/>
        </authorList>
    </citation>
    <scope>NUCLEOTIDE SEQUENCE [LARGE SCALE GENOMIC DNA]</scope>
    <source>
        <strain evidence="3">AB050A</strain>
    </source>
</reference>
<name>A0A3A8PPE3_9BACT</name>
<evidence type="ECO:0000313" key="2">
    <source>
        <dbReference type="EMBL" id="RKH58266.1"/>
    </source>
</evidence>
<protein>
    <submittedName>
        <fullName evidence="2">Uncharacterized protein</fullName>
    </submittedName>
</protein>
<dbReference type="AlphaFoldDB" id="A0A3A8PPE3"/>
<proteinExistence type="predicted"/>
<dbReference type="Proteomes" id="UP000267003">
    <property type="component" value="Unassembled WGS sequence"/>
</dbReference>
<feature type="region of interest" description="Disordered" evidence="1">
    <location>
        <begin position="34"/>
        <end position="59"/>
    </location>
</feature>
<dbReference type="EMBL" id="RAWK01000214">
    <property type="protein sequence ID" value="RKH58266.1"/>
    <property type="molecule type" value="Genomic_DNA"/>
</dbReference>
<keyword evidence="3" id="KW-1185">Reference proteome</keyword>
<evidence type="ECO:0000313" key="3">
    <source>
        <dbReference type="Proteomes" id="UP000267003"/>
    </source>
</evidence>